<name>A0A368LLS0_9VIBR</name>
<dbReference type="Proteomes" id="UP000252479">
    <property type="component" value="Unassembled WGS sequence"/>
</dbReference>
<evidence type="ECO:0000256" key="2">
    <source>
        <dbReference type="ARBA" id="ARBA00022723"/>
    </source>
</evidence>
<feature type="domain" description="Cytochrome c" evidence="6">
    <location>
        <begin position="177"/>
        <end position="262"/>
    </location>
</feature>
<dbReference type="EMBL" id="QPGL01000001">
    <property type="protein sequence ID" value="RCS72860.1"/>
    <property type="molecule type" value="Genomic_DNA"/>
</dbReference>
<keyword evidence="3 4" id="KW-0408">Iron</keyword>
<dbReference type="RefSeq" id="WP_086962560.1">
    <property type="nucleotide sequence ID" value="NZ_AP018680.1"/>
</dbReference>
<keyword evidence="8" id="KW-1185">Reference proteome</keyword>
<dbReference type="PANTHER" id="PTHR35008">
    <property type="entry name" value="BLL4482 PROTEIN-RELATED"/>
    <property type="match status" value="1"/>
</dbReference>
<accession>A0A368LLS0</accession>
<feature type="chain" id="PRO_5016925562" evidence="5">
    <location>
        <begin position="18"/>
        <end position="303"/>
    </location>
</feature>
<keyword evidence="1 4" id="KW-0349">Heme</keyword>
<dbReference type="PANTHER" id="PTHR35008:SF9">
    <property type="entry name" value="CYTOCHROME C DOMAIN-CONTAINING PROTEIN"/>
    <property type="match status" value="1"/>
</dbReference>
<keyword evidence="5" id="KW-0732">Signal</keyword>
<dbReference type="SUPFAM" id="SSF46626">
    <property type="entry name" value="Cytochrome c"/>
    <property type="match status" value="2"/>
</dbReference>
<evidence type="ECO:0000256" key="5">
    <source>
        <dbReference type="SAM" id="SignalP"/>
    </source>
</evidence>
<evidence type="ECO:0000256" key="4">
    <source>
        <dbReference type="PROSITE-ProRule" id="PRU00433"/>
    </source>
</evidence>
<feature type="signal peptide" evidence="5">
    <location>
        <begin position="1"/>
        <end position="17"/>
    </location>
</feature>
<dbReference type="InterPro" id="IPR051459">
    <property type="entry name" value="Cytochrome_c-type_DH"/>
</dbReference>
<evidence type="ECO:0000313" key="8">
    <source>
        <dbReference type="Proteomes" id="UP000252479"/>
    </source>
</evidence>
<proteinExistence type="predicted"/>
<feature type="domain" description="Cytochrome c" evidence="6">
    <location>
        <begin position="55"/>
        <end position="153"/>
    </location>
</feature>
<dbReference type="GO" id="GO:0020037">
    <property type="term" value="F:heme binding"/>
    <property type="evidence" value="ECO:0007669"/>
    <property type="project" value="InterPro"/>
</dbReference>
<dbReference type="InterPro" id="IPR009056">
    <property type="entry name" value="Cyt_c-like_dom"/>
</dbReference>
<dbReference type="Pfam" id="PF13442">
    <property type="entry name" value="Cytochrome_CBB3"/>
    <property type="match status" value="1"/>
</dbReference>
<comment type="caution">
    <text evidence="7">The sequence shown here is derived from an EMBL/GenBank/DDBJ whole genome shotgun (WGS) entry which is preliminary data.</text>
</comment>
<evidence type="ECO:0000256" key="3">
    <source>
        <dbReference type="ARBA" id="ARBA00023004"/>
    </source>
</evidence>
<organism evidence="7 8">
    <name type="scientific">Vibrio casei</name>
    <dbReference type="NCBI Taxonomy" id="673372"/>
    <lineage>
        <taxon>Bacteria</taxon>
        <taxon>Pseudomonadati</taxon>
        <taxon>Pseudomonadota</taxon>
        <taxon>Gammaproteobacteria</taxon>
        <taxon>Vibrionales</taxon>
        <taxon>Vibrionaceae</taxon>
        <taxon>Vibrio</taxon>
    </lineage>
</organism>
<dbReference type="PROSITE" id="PS51007">
    <property type="entry name" value="CYTC"/>
    <property type="match status" value="2"/>
</dbReference>
<dbReference type="GeneID" id="303188089"/>
<reference evidence="7 8" key="1">
    <citation type="journal article" date="2017" name="Elife">
        <title>Extensive horizontal gene transfer in cheese-associated bacteria.</title>
        <authorList>
            <person name="Bonham K.S."/>
            <person name="Wolfe B.E."/>
            <person name="Dutton R.J."/>
        </authorList>
    </citation>
    <scope>NUCLEOTIDE SEQUENCE [LARGE SCALE GENOMIC DNA]</scope>
    <source>
        <strain evidence="7 8">JB196</strain>
    </source>
</reference>
<protein>
    <submittedName>
        <fullName evidence="7">Cytochrome C</fullName>
    </submittedName>
</protein>
<dbReference type="Pfam" id="PF21342">
    <property type="entry name" value="SoxA-TsdA_cyt-c"/>
    <property type="match status" value="1"/>
</dbReference>
<dbReference type="GO" id="GO:0009055">
    <property type="term" value="F:electron transfer activity"/>
    <property type="evidence" value="ECO:0007669"/>
    <property type="project" value="InterPro"/>
</dbReference>
<gene>
    <name evidence="7" type="ORF">CIK83_04125</name>
</gene>
<evidence type="ECO:0000259" key="6">
    <source>
        <dbReference type="PROSITE" id="PS51007"/>
    </source>
</evidence>
<dbReference type="OrthoDB" id="9779283at2"/>
<dbReference type="InterPro" id="IPR036909">
    <property type="entry name" value="Cyt_c-like_dom_sf"/>
</dbReference>
<sequence length="303" mass="33348">MKYLLLSLSLLSGMAFANDGHKDLGSVDPGKPLAQGEAYHQVPDWGNVPEEHFAEAVKRGYSIFMNSQQLKASGEVGNGLNCTNCHLSGGRLANSAPMWGAYVSYPAYRGKNKKVNTYEDRLQGCFAYSMNGKPPEAVSQTILDLTAYSYWLATDAKVNAKIAGRGFPKLEQPELKPDFVRGEVVYATQCALCHGDNGEGRKMDNRYVFPPLWGKDSYNWGAGMHQISSAANFIKTNMPLSKSNSLTDQQAWDVSVFINSHERPQDPRFSKSVAETAKEFHAKDSLYGTTSALDKHVLGSKAY</sequence>
<evidence type="ECO:0000256" key="1">
    <source>
        <dbReference type="ARBA" id="ARBA00022617"/>
    </source>
</evidence>
<evidence type="ECO:0000313" key="7">
    <source>
        <dbReference type="EMBL" id="RCS72860.1"/>
    </source>
</evidence>
<dbReference type="Gene3D" id="1.10.760.10">
    <property type="entry name" value="Cytochrome c-like domain"/>
    <property type="match status" value="2"/>
</dbReference>
<dbReference type="AlphaFoldDB" id="A0A368LLS0"/>
<keyword evidence="2 4" id="KW-0479">Metal-binding</keyword>
<dbReference type="GO" id="GO:0046872">
    <property type="term" value="F:metal ion binding"/>
    <property type="evidence" value="ECO:0007669"/>
    <property type="project" value="UniProtKB-KW"/>
</dbReference>